<evidence type="ECO:0000313" key="3">
    <source>
        <dbReference type="WBParaSite" id="ACRNAN_scaffold7179.g23465.t1"/>
    </source>
</evidence>
<proteinExistence type="predicted"/>
<protein>
    <submittedName>
        <fullName evidence="3">Uncharacterized protein</fullName>
    </submittedName>
</protein>
<reference evidence="3" key="1">
    <citation type="submission" date="2022-11" db="UniProtKB">
        <authorList>
            <consortium name="WormBaseParasite"/>
        </authorList>
    </citation>
    <scope>IDENTIFICATION</scope>
</reference>
<feature type="compositionally biased region" description="Polar residues" evidence="1">
    <location>
        <begin position="64"/>
        <end position="76"/>
    </location>
</feature>
<dbReference type="Proteomes" id="UP000887540">
    <property type="component" value="Unplaced"/>
</dbReference>
<feature type="region of interest" description="Disordered" evidence="1">
    <location>
        <begin position="1"/>
        <end position="76"/>
    </location>
</feature>
<accession>A0A914EC00</accession>
<sequence length="98" mass="11423">MDRRKTIPARLYFSPTRLNSPEKGERKKLPERTASEIRKSSETAPISAPGVVLRRTRKEDPRQMVTNGSSIEPNDTNMYRRFSRKAARDFFGLRRLSR</sequence>
<name>A0A914EC00_9BILA</name>
<organism evidence="2 3">
    <name type="scientific">Acrobeloides nanus</name>
    <dbReference type="NCBI Taxonomy" id="290746"/>
    <lineage>
        <taxon>Eukaryota</taxon>
        <taxon>Metazoa</taxon>
        <taxon>Ecdysozoa</taxon>
        <taxon>Nematoda</taxon>
        <taxon>Chromadorea</taxon>
        <taxon>Rhabditida</taxon>
        <taxon>Tylenchina</taxon>
        <taxon>Cephalobomorpha</taxon>
        <taxon>Cephaloboidea</taxon>
        <taxon>Cephalobidae</taxon>
        <taxon>Acrobeloides</taxon>
    </lineage>
</organism>
<feature type="compositionally biased region" description="Basic and acidic residues" evidence="1">
    <location>
        <begin position="20"/>
        <end position="41"/>
    </location>
</feature>
<evidence type="ECO:0000313" key="2">
    <source>
        <dbReference type="Proteomes" id="UP000887540"/>
    </source>
</evidence>
<dbReference type="WBParaSite" id="ACRNAN_scaffold7179.g23465.t1">
    <property type="protein sequence ID" value="ACRNAN_scaffold7179.g23465.t1"/>
    <property type="gene ID" value="ACRNAN_scaffold7179.g23465"/>
</dbReference>
<dbReference type="AlphaFoldDB" id="A0A914EC00"/>
<evidence type="ECO:0000256" key="1">
    <source>
        <dbReference type="SAM" id="MobiDB-lite"/>
    </source>
</evidence>
<keyword evidence="2" id="KW-1185">Reference proteome</keyword>